<evidence type="ECO:0000256" key="9">
    <source>
        <dbReference type="ARBA" id="ARBA00023211"/>
    </source>
</evidence>
<evidence type="ECO:0000256" key="2">
    <source>
        <dbReference type="ARBA" id="ARBA00001946"/>
    </source>
</evidence>
<proteinExistence type="inferred from homology"/>
<keyword evidence="8" id="KW-0560">Oxidoreductase</keyword>
<dbReference type="InterPro" id="IPR004790">
    <property type="entry name" value="Isocitrate_DH_NADP"/>
</dbReference>
<protein>
    <submittedName>
        <fullName evidence="10">Isocitrate dehydrogenase</fullName>
    </submittedName>
</protein>
<gene>
    <name evidence="10" type="ORF">FKW44_002428</name>
</gene>
<dbReference type="GO" id="GO:0004450">
    <property type="term" value="F:isocitrate dehydrogenase (NADP+) activity"/>
    <property type="evidence" value="ECO:0007669"/>
    <property type="project" value="InterPro"/>
</dbReference>
<dbReference type="Proteomes" id="UP000595437">
    <property type="component" value="Chromosome 2"/>
</dbReference>
<keyword evidence="4" id="KW-0329">Glyoxylate bypass</keyword>
<dbReference type="Gene3D" id="3.40.718.10">
    <property type="entry name" value="Isopropylmalate Dehydrogenase"/>
    <property type="match status" value="1"/>
</dbReference>
<dbReference type="PANTHER" id="PTHR11822">
    <property type="entry name" value="NADP-SPECIFIC ISOCITRATE DEHYDROGENASE"/>
    <property type="match status" value="1"/>
</dbReference>
<dbReference type="GO" id="GO:0006099">
    <property type="term" value="P:tricarboxylic acid cycle"/>
    <property type="evidence" value="ECO:0007669"/>
    <property type="project" value="UniProtKB-KW"/>
</dbReference>
<evidence type="ECO:0000256" key="3">
    <source>
        <dbReference type="ARBA" id="ARBA00007769"/>
    </source>
</evidence>
<evidence type="ECO:0000256" key="7">
    <source>
        <dbReference type="ARBA" id="ARBA00022842"/>
    </source>
</evidence>
<accession>A0A7T8KK53</accession>
<evidence type="ECO:0000256" key="1">
    <source>
        <dbReference type="ARBA" id="ARBA00001936"/>
    </source>
</evidence>
<keyword evidence="9" id="KW-0464">Manganese</keyword>
<evidence type="ECO:0000313" key="10">
    <source>
        <dbReference type="EMBL" id="QQP57434.1"/>
    </source>
</evidence>
<comment type="similarity">
    <text evidence="3">Belongs to the isocitrate and isopropylmalate dehydrogenases family.</text>
</comment>
<comment type="cofactor">
    <cofactor evidence="2">
        <name>Mg(2+)</name>
        <dbReference type="ChEBI" id="CHEBI:18420"/>
    </cofactor>
</comment>
<dbReference type="GO" id="GO:0006102">
    <property type="term" value="P:isocitrate metabolic process"/>
    <property type="evidence" value="ECO:0007669"/>
    <property type="project" value="InterPro"/>
</dbReference>
<dbReference type="PANTHER" id="PTHR11822:SF21">
    <property type="entry name" value="ISOCITRATE DEHYDROGENASE [NADP], MITOCHONDRIAL"/>
    <property type="match status" value="1"/>
</dbReference>
<dbReference type="GO" id="GO:0046872">
    <property type="term" value="F:metal ion binding"/>
    <property type="evidence" value="ECO:0007669"/>
    <property type="project" value="UniProtKB-KW"/>
</dbReference>
<name>A0A7T8KK53_CALRO</name>
<evidence type="ECO:0000256" key="5">
    <source>
        <dbReference type="ARBA" id="ARBA00022532"/>
    </source>
</evidence>
<keyword evidence="5" id="KW-0816">Tricarboxylic acid cycle</keyword>
<keyword evidence="6" id="KW-0479">Metal-binding</keyword>
<evidence type="ECO:0000256" key="6">
    <source>
        <dbReference type="ARBA" id="ARBA00022723"/>
    </source>
</evidence>
<evidence type="ECO:0000313" key="11">
    <source>
        <dbReference type="Proteomes" id="UP000595437"/>
    </source>
</evidence>
<reference evidence="11" key="1">
    <citation type="submission" date="2021-01" db="EMBL/GenBank/DDBJ databases">
        <title>Caligus Genome Assembly.</title>
        <authorList>
            <person name="Gallardo-Escarate C."/>
        </authorList>
    </citation>
    <scope>NUCLEOTIDE SEQUENCE [LARGE SCALE GENOMIC DNA]</scope>
</reference>
<comment type="cofactor">
    <cofactor evidence="1">
        <name>Mn(2+)</name>
        <dbReference type="ChEBI" id="CHEBI:29035"/>
    </cofactor>
</comment>
<dbReference type="AlphaFoldDB" id="A0A7T8KK53"/>
<keyword evidence="11" id="KW-1185">Reference proteome</keyword>
<dbReference type="SUPFAM" id="SSF53659">
    <property type="entry name" value="Isocitrate/Isopropylmalate dehydrogenase-like"/>
    <property type="match status" value="1"/>
</dbReference>
<organism evidence="10 11">
    <name type="scientific">Caligus rogercresseyi</name>
    <name type="common">Sea louse</name>
    <dbReference type="NCBI Taxonomy" id="217165"/>
    <lineage>
        <taxon>Eukaryota</taxon>
        <taxon>Metazoa</taxon>
        <taxon>Ecdysozoa</taxon>
        <taxon>Arthropoda</taxon>
        <taxon>Crustacea</taxon>
        <taxon>Multicrustacea</taxon>
        <taxon>Hexanauplia</taxon>
        <taxon>Copepoda</taxon>
        <taxon>Siphonostomatoida</taxon>
        <taxon>Caligidae</taxon>
        <taxon>Caligus</taxon>
    </lineage>
</organism>
<keyword evidence="7" id="KW-0460">Magnesium</keyword>
<dbReference type="EMBL" id="CP045891">
    <property type="protein sequence ID" value="QQP57434.1"/>
    <property type="molecule type" value="Genomic_DNA"/>
</dbReference>
<evidence type="ECO:0000256" key="4">
    <source>
        <dbReference type="ARBA" id="ARBA00022435"/>
    </source>
</evidence>
<dbReference type="OrthoDB" id="248923at2759"/>
<dbReference type="GO" id="GO:0006097">
    <property type="term" value="P:glyoxylate cycle"/>
    <property type="evidence" value="ECO:0007669"/>
    <property type="project" value="UniProtKB-KW"/>
</dbReference>
<sequence length="114" mass="13007">MSFTKLGSNLMRNVLRSEEVLLRPCFQAQNQQKRSCKNPSLSDGKRRIKVDKPAVFPYLDLECVYFDLGLPHRDATDDQVTIDSAHATFKHNVAIKCATITPDEERVKGNIWKT</sequence>
<evidence type="ECO:0000256" key="8">
    <source>
        <dbReference type="ARBA" id="ARBA00023002"/>
    </source>
</evidence>